<name>A0A840P3G8_9ACTN</name>
<dbReference type="Gene3D" id="3.30.390.50">
    <property type="entry name" value="CO dehydrogenase flavoprotein, C-terminal domain"/>
    <property type="match status" value="1"/>
</dbReference>
<keyword evidence="4" id="KW-1185">Reference proteome</keyword>
<dbReference type="InterPro" id="IPR036683">
    <property type="entry name" value="CO_DH_flav_C_dom_sf"/>
</dbReference>
<evidence type="ECO:0000256" key="1">
    <source>
        <dbReference type="ARBA" id="ARBA00023002"/>
    </source>
</evidence>
<dbReference type="RefSeq" id="WP_185050483.1">
    <property type="nucleotide sequence ID" value="NZ_BAABIX010000001.1"/>
</dbReference>
<dbReference type="GO" id="GO:0004854">
    <property type="term" value="F:xanthine dehydrogenase activity"/>
    <property type="evidence" value="ECO:0007669"/>
    <property type="project" value="UniProtKB-EC"/>
</dbReference>
<reference evidence="3 4" key="1">
    <citation type="submission" date="2020-08" db="EMBL/GenBank/DDBJ databases">
        <title>Genomic Encyclopedia of Type Strains, Phase IV (KMG-IV): sequencing the most valuable type-strain genomes for metagenomic binning, comparative biology and taxonomic classification.</title>
        <authorList>
            <person name="Goeker M."/>
        </authorList>
    </citation>
    <scope>NUCLEOTIDE SEQUENCE [LARGE SCALE GENOMIC DNA]</scope>
    <source>
        <strain evidence="3 4">DSM 45615</strain>
    </source>
</reference>
<dbReference type="PROSITE" id="PS51387">
    <property type="entry name" value="FAD_PCMH"/>
    <property type="match status" value="1"/>
</dbReference>
<sequence>MRSFSYLSAPDVETALRVIADGEGVKFLGGGTNLVDLMREGIERPATVVDITRLPLTGIEELPGGGVRVGALVRNSRLAADLLIRTRYPVLAQAVLHGASAQLRNMATVGGNLLQRTRCLYFYDGAAACNKRAPGSGCDAIGGFSRGGAILGASEHCVAAHPSDMAVALAMLDAVVEVESVRGVRRIPIADFHRLPGDTPHIETALAADELITAVELPPVPVAANSRYRKVRDRASYAFALVSVAAALNVEDGVVTEARLALGGVGTKPWRATEAERALLGAPATEDAFRRAAEAELAAAVAGPQNAFKIELARRTIVATLRRLLTEGSAA</sequence>
<dbReference type="InterPro" id="IPR016169">
    <property type="entry name" value="FAD-bd_PCMH_sub2"/>
</dbReference>
<evidence type="ECO:0000313" key="4">
    <source>
        <dbReference type="Proteomes" id="UP000578449"/>
    </source>
</evidence>
<dbReference type="AlphaFoldDB" id="A0A840P3G8"/>
<dbReference type="SUPFAM" id="SSF56176">
    <property type="entry name" value="FAD-binding/transporter-associated domain-like"/>
    <property type="match status" value="1"/>
</dbReference>
<organism evidence="3 4">
    <name type="scientific">Thermocatellispora tengchongensis</name>
    <dbReference type="NCBI Taxonomy" id="1073253"/>
    <lineage>
        <taxon>Bacteria</taxon>
        <taxon>Bacillati</taxon>
        <taxon>Actinomycetota</taxon>
        <taxon>Actinomycetes</taxon>
        <taxon>Streptosporangiales</taxon>
        <taxon>Streptosporangiaceae</taxon>
        <taxon>Thermocatellispora</taxon>
    </lineage>
</organism>
<dbReference type="InterPro" id="IPR005107">
    <property type="entry name" value="CO_DH_flav_C"/>
</dbReference>
<dbReference type="Pfam" id="PF03450">
    <property type="entry name" value="CO_deh_flav_C"/>
    <property type="match status" value="1"/>
</dbReference>
<dbReference type="GO" id="GO:0071949">
    <property type="term" value="F:FAD binding"/>
    <property type="evidence" value="ECO:0007669"/>
    <property type="project" value="InterPro"/>
</dbReference>
<proteinExistence type="predicted"/>
<dbReference type="SMART" id="SM01092">
    <property type="entry name" value="CO_deh_flav_C"/>
    <property type="match status" value="1"/>
</dbReference>
<dbReference type="Gene3D" id="3.30.43.10">
    <property type="entry name" value="Uridine Diphospho-n-acetylenolpyruvylglucosamine Reductase, domain 2"/>
    <property type="match status" value="1"/>
</dbReference>
<protein>
    <submittedName>
        <fullName evidence="3">Xanthine dehydrogenase YagS FAD-binding subunit</fullName>
        <ecNumber evidence="3">1.17.1.4</ecNumber>
    </submittedName>
</protein>
<dbReference type="InterPro" id="IPR002346">
    <property type="entry name" value="Mopterin_DH_FAD-bd"/>
</dbReference>
<dbReference type="InterPro" id="IPR051312">
    <property type="entry name" value="Diverse_Substr_Oxidored"/>
</dbReference>
<keyword evidence="1 3" id="KW-0560">Oxidoreductase</keyword>
<dbReference type="InterPro" id="IPR016167">
    <property type="entry name" value="FAD-bd_PCMH_sub1"/>
</dbReference>
<dbReference type="SUPFAM" id="SSF55447">
    <property type="entry name" value="CO dehydrogenase flavoprotein C-terminal domain-like"/>
    <property type="match status" value="1"/>
</dbReference>
<dbReference type="InterPro" id="IPR016166">
    <property type="entry name" value="FAD-bd_PCMH"/>
</dbReference>
<comment type="caution">
    <text evidence="3">The sequence shown here is derived from an EMBL/GenBank/DDBJ whole genome shotgun (WGS) entry which is preliminary data.</text>
</comment>
<dbReference type="EMBL" id="JACHGN010000006">
    <property type="protein sequence ID" value="MBB5133529.1"/>
    <property type="molecule type" value="Genomic_DNA"/>
</dbReference>
<dbReference type="Gene3D" id="3.30.465.10">
    <property type="match status" value="2"/>
</dbReference>
<feature type="domain" description="FAD-binding PCMH-type" evidence="2">
    <location>
        <begin position="1"/>
        <end position="222"/>
    </location>
</feature>
<gene>
    <name evidence="3" type="ORF">HNP84_003255</name>
</gene>
<dbReference type="PANTHER" id="PTHR42659">
    <property type="entry name" value="XANTHINE DEHYDROGENASE SUBUNIT C-RELATED"/>
    <property type="match status" value="1"/>
</dbReference>
<dbReference type="InterPro" id="IPR036318">
    <property type="entry name" value="FAD-bd_PCMH-like_sf"/>
</dbReference>
<evidence type="ECO:0000259" key="2">
    <source>
        <dbReference type="PROSITE" id="PS51387"/>
    </source>
</evidence>
<dbReference type="Pfam" id="PF00941">
    <property type="entry name" value="FAD_binding_5"/>
    <property type="match status" value="1"/>
</dbReference>
<accession>A0A840P3G8</accession>
<dbReference type="EC" id="1.17.1.4" evidence="3"/>
<dbReference type="PANTHER" id="PTHR42659:SF1">
    <property type="entry name" value="OXIDOREDUCTASE"/>
    <property type="match status" value="1"/>
</dbReference>
<dbReference type="Proteomes" id="UP000578449">
    <property type="component" value="Unassembled WGS sequence"/>
</dbReference>
<evidence type="ECO:0000313" key="3">
    <source>
        <dbReference type="EMBL" id="MBB5133529.1"/>
    </source>
</evidence>